<gene>
    <name evidence="3" type="ORF">SADO_03225</name>
</gene>
<sequence length="272" mass="29292">MSDDEARTPLSQLLAAMVKDGDLSRVSVPADWMQGRAIYGGLSVALCLQATYDHLGDDLPPLRSVECSFIGPSGSDLAIRPTVLRRGKSTAFVAVDLLSDTDIAARAILCFGKARESRIDHVDFAAPQAAAPEACETGFFTAAGRLAPNFTQHFDSRFVGGSMPVTGSESPEYLAWIRHKDTKIDPVIVGLAALADALPPASMASFSEPAPISTMTWHFDVLSDAPQTEDGWWLSSSRAEYARDGYSSQAMTVWNRAGEPMVIGRQNVAIFH</sequence>
<dbReference type="SUPFAM" id="SSF54637">
    <property type="entry name" value="Thioesterase/thiol ester dehydrase-isomerase"/>
    <property type="match status" value="2"/>
</dbReference>
<keyword evidence="4" id="KW-1185">Reference proteome</keyword>
<dbReference type="Gene3D" id="2.40.160.210">
    <property type="entry name" value="Acyl-CoA thioesterase, double hotdog domain"/>
    <property type="match status" value="1"/>
</dbReference>
<comment type="caution">
    <text evidence="3">The sequence shown here is derived from an EMBL/GenBank/DDBJ whole genome shotgun (WGS) entry which is preliminary data.</text>
</comment>
<reference evidence="3 4" key="1">
    <citation type="submission" date="2013-03" db="EMBL/GenBank/DDBJ databases">
        <title>Salinisphaera dokdonensis CL-ES53 Genome Sequencing.</title>
        <authorList>
            <person name="Li C."/>
            <person name="Lai Q."/>
            <person name="Shao Z."/>
        </authorList>
    </citation>
    <scope>NUCLEOTIDE SEQUENCE [LARGE SCALE GENOMIC DNA]</scope>
    <source>
        <strain evidence="3 4">CL-ES53</strain>
    </source>
</reference>
<feature type="domain" description="Acyl-CoA thioesterase-like C-terminal" evidence="2">
    <location>
        <begin position="132"/>
        <end position="269"/>
    </location>
</feature>
<dbReference type="Proteomes" id="UP001460888">
    <property type="component" value="Unassembled WGS sequence"/>
</dbReference>
<protein>
    <recommendedName>
        <fullName evidence="5">Acyl-CoA thioesterase</fullName>
    </recommendedName>
</protein>
<evidence type="ECO:0000259" key="1">
    <source>
        <dbReference type="Pfam" id="PF13622"/>
    </source>
</evidence>
<evidence type="ECO:0000313" key="3">
    <source>
        <dbReference type="EMBL" id="MES1928234.1"/>
    </source>
</evidence>
<dbReference type="Pfam" id="PF13622">
    <property type="entry name" value="4HBT_3"/>
    <property type="match status" value="1"/>
</dbReference>
<name>A0ABV2AX56_9GAMM</name>
<evidence type="ECO:0000313" key="4">
    <source>
        <dbReference type="Proteomes" id="UP001460888"/>
    </source>
</evidence>
<proteinExistence type="predicted"/>
<evidence type="ECO:0008006" key="5">
    <source>
        <dbReference type="Google" id="ProtNLM"/>
    </source>
</evidence>
<feature type="domain" description="Acyl-CoA thioesterase-like N-terminal HotDog" evidence="1">
    <location>
        <begin position="29"/>
        <end position="112"/>
    </location>
</feature>
<dbReference type="InterPro" id="IPR029069">
    <property type="entry name" value="HotDog_dom_sf"/>
</dbReference>
<evidence type="ECO:0000259" key="2">
    <source>
        <dbReference type="Pfam" id="PF20789"/>
    </source>
</evidence>
<dbReference type="EMBL" id="APND01000001">
    <property type="protein sequence ID" value="MES1928234.1"/>
    <property type="molecule type" value="Genomic_DNA"/>
</dbReference>
<accession>A0ABV2AX56</accession>
<dbReference type="Pfam" id="PF20789">
    <property type="entry name" value="4HBT_3C"/>
    <property type="match status" value="1"/>
</dbReference>
<dbReference type="InterPro" id="IPR049450">
    <property type="entry name" value="ACOT8-like_C"/>
</dbReference>
<dbReference type="InterPro" id="IPR042171">
    <property type="entry name" value="Acyl-CoA_hotdog"/>
</dbReference>
<dbReference type="RefSeq" id="WP_353109180.1">
    <property type="nucleotide sequence ID" value="NZ_APND01000001.1"/>
</dbReference>
<organism evidence="3 4">
    <name type="scientific">Salinisphaera dokdonensis CL-ES53</name>
    <dbReference type="NCBI Taxonomy" id="1304272"/>
    <lineage>
        <taxon>Bacteria</taxon>
        <taxon>Pseudomonadati</taxon>
        <taxon>Pseudomonadota</taxon>
        <taxon>Gammaproteobacteria</taxon>
        <taxon>Salinisphaerales</taxon>
        <taxon>Salinisphaeraceae</taxon>
        <taxon>Salinisphaera</taxon>
    </lineage>
</organism>
<dbReference type="InterPro" id="IPR049449">
    <property type="entry name" value="TesB_ACOT8-like_N"/>
</dbReference>